<sequence length="122" mass="14481">MKLTSFELDVMQYLWQQGEATSPQVHTNIAKNRDVTYSTVKTIIDRLEQKKVIKRHRVDGRTIYYQAVVTPKEVQKPMLKHMLQKLFAGNKKVLMNQLFEQEELSQEDIQYLENLIKRNKKS</sequence>
<dbReference type="InterPro" id="IPR005650">
    <property type="entry name" value="BlaI_family"/>
</dbReference>
<comment type="similarity">
    <text evidence="1">Belongs to the BlaI transcriptional regulatory family.</text>
</comment>
<evidence type="ECO:0000313" key="6">
    <source>
        <dbReference type="Proteomes" id="UP000605253"/>
    </source>
</evidence>
<dbReference type="GO" id="GO:0045892">
    <property type="term" value="P:negative regulation of DNA-templated transcription"/>
    <property type="evidence" value="ECO:0007669"/>
    <property type="project" value="InterPro"/>
</dbReference>
<evidence type="ECO:0000256" key="3">
    <source>
        <dbReference type="ARBA" id="ARBA00023125"/>
    </source>
</evidence>
<dbReference type="PIRSF" id="PIRSF019455">
    <property type="entry name" value="CopR_AtkY"/>
    <property type="match status" value="1"/>
</dbReference>
<dbReference type="Gene3D" id="1.10.10.10">
    <property type="entry name" value="Winged helix-like DNA-binding domain superfamily/Winged helix DNA-binding domain"/>
    <property type="match status" value="1"/>
</dbReference>
<dbReference type="InterPro" id="IPR036390">
    <property type="entry name" value="WH_DNA-bd_sf"/>
</dbReference>
<protein>
    <recommendedName>
        <fullName evidence="7">Transcriptional regulator</fullName>
    </recommendedName>
</protein>
<evidence type="ECO:0000256" key="2">
    <source>
        <dbReference type="ARBA" id="ARBA00023015"/>
    </source>
</evidence>
<dbReference type="InterPro" id="IPR036388">
    <property type="entry name" value="WH-like_DNA-bd_sf"/>
</dbReference>
<reference evidence="5" key="2">
    <citation type="submission" date="2020-09" db="EMBL/GenBank/DDBJ databases">
        <authorList>
            <person name="Sun Q."/>
            <person name="Zhou Y."/>
        </authorList>
    </citation>
    <scope>NUCLEOTIDE SEQUENCE</scope>
    <source>
        <strain evidence="5">CGMCC 1.12181</strain>
    </source>
</reference>
<dbReference type="Gene3D" id="1.10.4040.10">
    <property type="entry name" value="Penicillinase repressor domain"/>
    <property type="match status" value="1"/>
</dbReference>
<comment type="caution">
    <text evidence="5">The sequence shown here is derived from an EMBL/GenBank/DDBJ whole genome shotgun (WGS) entry which is preliminary data.</text>
</comment>
<proteinExistence type="inferred from homology"/>
<organism evidence="5 6">
    <name type="scientific">Marinicella pacifica</name>
    <dbReference type="NCBI Taxonomy" id="1171543"/>
    <lineage>
        <taxon>Bacteria</taxon>
        <taxon>Pseudomonadati</taxon>
        <taxon>Pseudomonadota</taxon>
        <taxon>Gammaproteobacteria</taxon>
        <taxon>Lysobacterales</taxon>
        <taxon>Marinicellaceae</taxon>
        <taxon>Marinicella</taxon>
    </lineage>
</organism>
<dbReference type="Proteomes" id="UP000605253">
    <property type="component" value="Unassembled WGS sequence"/>
</dbReference>
<dbReference type="EMBL" id="BMEO01000007">
    <property type="protein sequence ID" value="GGF97432.1"/>
    <property type="molecule type" value="Genomic_DNA"/>
</dbReference>
<dbReference type="GO" id="GO:0003677">
    <property type="term" value="F:DNA binding"/>
    <property type="evidence" value="ECO:0007669"/>
    <property type="project" value="UniProtKB-KW"/>
</dbReference>
<evidence type="ECO:0000256" key="1">
    <source>
        <dbReference type="ARBA" id="ARBA00011046"/>
    </source>
</evidence>
<keyword evidence="3" id="KW-0238">DNA-binding</keyword>
<evidence type="ECO:0000256" key="4">
    <source>
        <dbReference type="ARBA" id="ARBA00023163"/>
    </source>
</evidence>
<name>A0A917FQD3_9GAMM</name>
<reference evidence="5" key="1">
    <citation type="journal article" date="2014" name="Int. J. Syst. Evol. Microbiol.">
        <title>Complete genome sequence of Corynebacterium casei LMG S-19264T (=DSM 44701T), isolated from a smear-ripened cheese.</title>
        <authorList>
            <consortium name="US DOE Joint Genome Institute (JGI-PGF)"/>
            <person name="Walter F."/>
            <person name="Albersmeier A."/>
            <person name="Kalinowski J."/>
            <person name="Ruckert C."/>
        </authorList>
    </citation>
    <scope>NUCLEOTIDE SEQUENCE</scope>
    <source>
        <strain evidence="5">CGMCC 1.12181</strain>
    </source>
</reference>
<dbReference type="SUPFAM" id="SSF46785">
    <property type="entry name" value="Winged helix' DNA-binding domain"/>
    <property type="match status" value="1"/>
</dbReference>
<evidence type="ECO:0000313" key="5">
    <source>
        <dbReference type="EMBL" id="GGF97432.1"/>
    </source>
</evidence>
<keyword evidence="2" id="KW-0805">Transcription regulation</keyword>
<gene>
    <name evidence="5" type="ORF">GCM10011365_18580</name>
</gene>
<accession>A0A917FQD3</accession>
<keyword evidence="6" id="KW-1185">Reference proteome</keyword>
<dbReference type="RefSeq" id="WP_188365458.1">
    <property type="nucleotide sequence ID" value="NZ_BAABJF010000003.1"/>
</dbReference>
<dbReference type="AlphaFoldDB" id="A0A917FQD3"/>
<evidence type="ECO:0008006" key="7">
    <source>
        <dbReference type="Google" id="ProtNLM"/>
    </source>
</evidence>
<dbReference type="Pfam" id="PF03965">
    <property type="entry name" value="Penicillinase_R"/>
    <property type="match status" value="1"/>
</dbReference>
<keyword evidence="4" id="KW-0804">Transcription</keyword>